<sequence length="58" mass="6466">MPVLLPVSFHLIILSMLIIISLWIVLIRPSVLTHPITPTSVPSHSWSVWPVPATVLMD</sequence>
<keyword evidence="1" id="KW-0812">Transmembrane</keyword>
<evidence type="ECO:0000313" key="2">
    <source>
        <dbReference type="EMBL" id="VDD54603.1"/>
    </source>
</evidence>
<accession>A0A3P6F9X3</accession>
<reference evidence="2" key="1">
    <citation type="submission" date="2018-11" db="EMBL/GenBank/DDBJ databases">
        <authorList>
            <consortium name="Genoscope - CEA"/>
            <person name="William W."/>
        </authorList>
    </citation>
    <scope>NUCLEOTIDE SEQUENCE</scope>
</reference>
<dbReference type="EMBL" id="LR031879">
    <property type="protein sequence ID" value="VDD54603.1"/>
    <property type="molecule type" value="Genomic_DNA"/>
</dbReference>
<evidence type="ECO:0000256" key="1">
    <source>
        <dbReference type="SAM" id="Phobius"/>
    </source>
</evidence>
<feature type="transmembrane region" description="Helical" evidence="1">
    <location>
        <begin position="6"/>
        <end position="26"/>
    </location>
</feature>
<gene>
    <name evidence="2" type="ORF">BOLC8T47832H</name>
</gene>
<dbReference type="AlphaFoldDB" id="A0A3P6F9X3"/>
<proteinExistence type="predicted"/>
<keyword evidence="1" id="KW-0472">Membrane</keyword>
<keyword evidence="1" id="KW-1133">Transmembrane helix</keyword>
<organism evidence="2">
    <name type="scientific">Brassica oleracea</name>
    <name type="common">Wild cabbage</name>
    <dbReference type="NCBI Taxonomy" id="3712"/>
    <lineage>
        <taxon>Eukaryota</taxon>
        <taxon>Viridiplantae</taxon>
        <taxon>Streptophyta</taxon>
        <taxon>Embryophyta</taxon>
        <taxon>Tracheophyta</taxon>
        <taxon>Spermatophyta</taxon>
        <taxon>Magnoliopsida</taxon>
        <taxon>eudicotyledons</taxon>
        <taxon>Gunneridae</taxon>
        <taxon>Pentapetalae</taxon>
        <taxon>rosids</taxon>
        <taxon>malvids</taxon>
        <taxon>Brassicales</taxon>
        <taxon>Brassicaceae</taxon>
        <taxon>Brassiceae</taxon>
        <taxon>Brassica</taxon>
    </lineage>
</organism>
<protein>
    <submittedName>
        <fullName evidence="2">Uncharacterized protein</fullName>
    </submittedName>
</protein>
<name>A0A3P6F9X3_BRAOL</name>